<proteinExistence type="predicted"/>
<name>A0A2N5J773_9BIFI</name>
<protein>
    <submittedName>
        <fullName evidence="1">Uncharacterized protein</fullName>
    </submittedName>
</protein>
<reference evidence="1 2" key="1">
    <citation type="submission" date="2017-07" db="EMBL/GenBank/DDBJ databases">
        <title>Bifidobacterium novel species.</title>
        <authorList>
            <person name="Lugli G.A."/>
            <person name="Milani C."/>
            <person name="Duranti S."/>
            <person name="Mangifesta M."/>
        </authorList>
    </citation>
    <scope>NUCLEOTIDE SEQUENCE [LARGE SCALE GENOMIC DNA]</scope>
    <source>
        <strain evidence="2">Uis1B</strain>
    </source>
</reference>
<dbReference type="Proteomes" id="UP000235050">
    <property type="component" value="Unassembled WGS sequence"/>
</dbReference>
<dbReference type="AlphaFoldDB" id="A0A2N5J773"/>
<accession>A0A2N5J773</accession>
<dbReference type="RefSeq" id="WP_101618234.1">
    <property type="nucleotide sequence ID" value="NZ_NMWU01000048.1"/>
</dbReference>
<dbReference type="EMBL" id="NMWU01000048">
    <property type="protein sequence ID" value="PLS30056.1"/>
    <property type="molecule type" value="Genomic_DNA"/>
</dbReference>
<sequence>MRLTVEEIRGRLTTDEAEFAAARDGAWELGDNVLAAQMEGSRIACHFMIRFIDTRTTES</sequence>
<evidence type="ECO:0000313" key="1">
    <source>
        <dbReference type="EMBL" id="PLS30056.1"/>
    </source>
</evidence>
<keyword evidence="2" id="KW-1185">Reference proteome</keyword>
<organism evidence="1 2">
    <name type="scientific">Bifidobacterium margollesii</name>
    <dbReference type="NCBI Taxonomy" id="2020964"/>
    <lineage>
        <taxon>Bacteria</taxon>
        <taxon>Bacillati</taxon>
        <taxon>Actinomycetota</taxon>
        <taxon>Actinomycetes</taxon>
        <taxon>Bifidobacteriales</taxon>
        <taxon>Bifidobacteriaceae</taxon>
        <taxon>Bifidobacterium</taxon>
    </lineage>
</organism>
<comment type="caution">
    <text evidence="1">The sequence shown here is derived from an EMBL/GenBank/DDBJ whole genome shotgun (WGS) entry which is preliminary data.</text>
</comment>
<evidence type="ECO:0000313" key="2">
    <source>
        <dbReference type="Proteomes" id="UP000235050"/>
    </source>
</evidence>
<gene>
    <name evidence="1" type="ORF">Uis1B_2107</name>
</gene>